<protein>
    <submittedName>
        <fullName evidence="3">NanoRNase/pAp phosphatase (C-di-AMP/oligoRNAs hydrolase)</fullName>
    </submittedName>
</protein>
<dbReference type="RefSeq" id="WP_183329202.1">
    <property type="nucleotide sequence ID" value="NZ_JACHHK010000010.1"/>
</dbReference>
<evidence type="ECO:0000259" key="1">
    <source>
        <dbReference type="Pfam" id="PF01368"/>
    </source>
</evidence>
<feature type="domain" description="DHHA1" evidence="2">
    <location>
        <begin position="238"/>
        <end position="306"/>
    </location>
</feature>
<dbReference type="Gene3D" id="3.10.310.30">
    <property type="match status" value="1"/>
</dbReference>
<evidence type="ECO:0000313" key="3">
    <source>
        <dbReference type="EMBL" id="MBB5183907.1"/>
    </source>
</evidence>
<dbReference type="GO" id="GO:0003676">
    <property type="term" value="F:nucleic acid binding"/>
    <property type="evidence" value="ECO:0007669"/>
    <property type="project" value="InterPro"/>
</dbReference>
<dbReference type="GO" id="GO:0016787">
    <property type="term" value="F:hydrolase activity"/>
    <property type="evidence" value="ECO:0007669"/>
    <property type="project" value="UniProtKB-KW"/>
</dbReference>
<proteinExistence type="predicted"/>
<dbReference type="InterPro" id="IPR038763">
    <property type="entry name" value="DHH_sf"/>
</dbReference>
<dbReference type="AlphaFoldDB" id="A0A7W8FYD8"/>
<accession>A0A7W8FYD8</accession>
<dbReference type="Pfam" id="PF02272">
    <property type="entry name" value="DHHA1"/>
    <property type="match status" value="1"/>
</dbReference>
<dbReference type="InterPro" id="IPR051319">
    <property type="entry name" value="Oligoribo/pAp-PDE_c-di-AMP_PDE"/>
</dbReference>
<dbReference type="SUPFAM" id="SSF64182">
    <property type="entry name" value="DHH phosphoesterases"/>
    <property type="match status" value="1"/>
</dbReference>
<gene>
    <name evidence="3" type="ORF">HNQ47_001955</name>
</gene>
<feature type="domain" description="DDH" evidence="1">
    <location>
        <begin position="14"/>
        <end position="148"/>
    </location>
</feature>
<dbReference type="Gene3D" id="3.90.1640.10">
    <property type="entry name" value="inorganic pyrophosphatase (n-terminal core)"/>
    <property type="match status" value="1"/>
</dbReference>
<evidence type="ECO:0000313" key="4">
    <source>
        <dbReference type="Proteomes" id="UP000539953"/>
    </source>
</evidence>
<keyword evidence="3" id="KW-0378">Hydrolase</keyword>
<evidence type="ECO:0000259" key="2">
    <source>
        <dbReference type="Pfam" id="PF02272"/>
    </source>
</evidence>
<dbReference type="EMBL" id="JACHHK010000010">
    <property type="protein sequence ID" value="MBB5183907.1"/>
    <property type="molecule type" value="Genomic_DNA"/>
</dbReference>
<organism evidence="3 4">
    <name type="scientific">Catenisphaera adipataccumulans</name>
    <dbReference type="NCBI Taxonomy" id="700500"/>
    <lineage>
        <taxon>Bacteria</taxon>
        <taxon>Bacillati</taxon>
        <taxon>Bacillota</taxon>
        <taxon>Erysipelotrichia</taxon>
        <taxon>Erysipelotrichales</taxon>
        <taxon>Erysipelotrichaceae</taxon>
        <taxon>Catenisphaera</taxon>
    </lineage>
</organism>
<dbReference type="InterPro" id="IPR001667">
    <property type="entry name" value="DDH_dom"/>
</dbReference>
<comment type="caution">
    <text evidence="3">The sequence shown here is derived from an EMBL/GenBank/DDBJ whole genome shotgun (WGS) entry which is preliminary data.</text>
</comment>
<sequence length="310" mass="35091">MWNKIIAALQPYPNILLFRHEFPDMDAIGSQLGMKFLLEQIFPEKQIYVLGEMSGLAAQFIDHSDSISDDELAKSAAVVLDTSNAARVDDQRFLKAPFKIQIDHHIHQEKFCDLEWIDEKACATCEILADACRKAQVSLPKVSAELFYDGLIADSIRFTIKTVRPQSLMAGAYLLEQGADIMACEQINFTGSYADYRYEAQVRIHSHRREKMLYAIMEPDVYQSCEQTFSSAKEKVYALSGVRGITVWALFTRMEDGVHYSASLRSKLIPIRDIAVQYHGGGHDCASGIKNLTREEVDEIVNLLEKRSLQ</sequence>
<keyword evidence="4" id="KW-1185">Reference proteome</keyword>
<dbReference type="Pfam" id="PF01368">
    <property type="entry name" value="DHH"/>
    <property type="match status" value="1"/>
</dbReference>
<dbReference type="PANTHER" id="PTHR47618">
    <property type="entry name" value="BIFUNCTIONAL OLIGORIBONUCLEASE AND PAP PHOSPHATASE NRNA"/>
    <property type="match status" value="1"/>
</dbReference>
<dbReference type="Proteomes" id="UP000539953">
    <property type="component" value="Unassembled WGS sequence"/>
</dbReference>
<dbReference type="InterPro" id="IPR003156">
    <property type="entry name" value="DHHA1_dom"/>
</dbReference>
<reference evidence="3 4" key="1">
    <citation type="submission" date="2020-08" db="EMBL/GenBank/DDBJ databases">
        <title>Genomic Encyclopedia of Type Strains, Phase IV (KMG-IV): sequencing the most valuable type-strain genomes for metagenomic binning, comparative biology and taxonomic classification.</title>
        <authorList>
            <person name="Goeker M."/>
        </authorList>
    </citation>
    <scope>NUCLEOTIDE SEQUENCE [LARGE SCALE GENOMIC DNA]</scope>
    <source>
        <strain evidence="3 4">DSM 25799</strain>
    </source>
</reference>
<dbReference type="PANTHER" id="PTHR47618:SF1">
    <property type="entry name" value="BIFUNCTIONAL OLIGORIBONUCLEASE AND PAP PHOSPHATASE NRNA"/>
    <property type="match status" value="1"/>
</dbReference>
<name>A0A7W8FYD8_9FIRM</name>